<organism evidence="1 2">
    <name type="scientific">Paraburkholderia dipogonis</name>
    <dbReference type="NCBI Taxonomy" id="1211383"/>
    <lineage>
        <taxon>Bacteria</taxon>
        <taxon>Pseudomonadati</taxon>
        <taxon>Pseudomonadota</taxon>
        <taxon>Betaproteobacteria</taxon>
        <taxon>Burkholderiales</taxon>
        <taxon>Burkholderiaceae</taxon>
        <taxon>Paraburkholderia</taxon>
    </lineage>
</organism>
<dbReference type="EMBL" id="JAQQEZ010000024">
    <property type="protein sequence ID" value="MFM0004902.1"/>
    <property type="molecule type" value="Genomic_DNA"/>
</dbReference>
<reference evidence="1 2" key="1">
    <citation type="journal article" date="2024" name="Chem. Sci.">
        <title>Discovery of megapolipeptins by genome mining of a Burkholderiales bacteria collection.</title>
        <authorList>
            <person name="Paulo B.S."/>
            <person name="Recchia M.J.J."/>
            <person name="Lee S."/>
            <person name="Fergusson C.H."/>
            <person name="Romanowski S.B."/>
            <person name="Hernandez A."/>
            <person name="Krull N."/>
            <person name="Liu D.Y."/>
            <person name="Cavanagh H."/>
            <person name="Bos A."/>
            <person name="Gray C.A."/>
            <person name="Murphy B.T."/>
            <person name="Linington R.G."/>
            <person name="Eustaquio A.S."/>
        </authorList>
    </citation>
    <scope>NUCLEOTIDE SEQUENCE [LARGE SCALE GENOMIC DNA]</scope>
    <source>
        <strain evidence="1 2">RL17-350-BIC-A</strain>
    </source>
</reference>
<proteinExistence type="predicted"/>
<accession>A0ABW9AWE5</accession>
<evidence type="ECO:0000313" key="1">
    <source>
        <dbReference type="EMBL" id="MFM0004902.1"/>
    </source>
</evidence>
<evidence type="ECO:0000313" key="2">
    <source>
        <dbReference type="Proteomes" id="UP001629230"/>
    </source>
</evidence>
<keyword evidence="2" id="KW-1185">Reference proteome</keyword>
<dbReference type="RefSeq" id="WP_408179725.1">
    <property type="nucleotide sequence ID" value="NZ_JAQQEZ010000024.1"/>
</dbReference>
<dbReference type="Proteomes" id="UP001629230">
    <property type="component" value="Unassembled WGS sequence"/>
</dbReference>
<evidence type="ECO:0008006" key="3">
    <source>
        <dbReference type="Google" id="ProtNLM"/>
    </source>
</evidence>
<gene>
    <name evidence="1" type="ORF">PQR57_28260</name>
</gene>
<protein>
    <recommendedName>
        <fullName evidence="3">ABC transporter substrate-binding protein</fullName>
    </recommendedName>
</protein>
<comment type="caution">
    <text evidence="1">The sequence shown here is derived from an EMBL/GenBank/DDBJ whole genome shotgun (WGS) entry which is preliminary data.</text>
</comment>
<sequence length="53" mass="5834">MLDEGVYPMNVDITPKSPTAAMGMRIALGNPKQQPKYDTFIAQNFIHQALAAK</sequence>
<name>A0ABW9AWE5_9BURK</name>